<evidence type="ECO:0000313" key="2">
    <source>
        <dbReference type="Proteomes" id="UP000002432"/>
    </source>
</evidence>
<name>Q1ISY6_KORVE</name>
<gene>
    <name evidence="1" type="ordered locus">Acid345_1011</name>
</gene>
<dbReference type="KEGG" id="aba:Acid345_1011"/>
<sequence>MECEFSVELGADDPTLAVPWRSPDGSVGFVDLRFDSSMIVELSEVKEFPELGEFLRALNSGEFATAKCDVWFDTLMDVDDEPYEAAMKCASYVDVYFAGARLASFEEHELRARAVVKRVRAAEEIRGRAEVVVRRAWFGEDEGFYWTVYLTGYGEDSDSSRQQWAKAMRVVEKALS</sequence>
<evidence type="ECO:0000313" key="1">
    <source>
        <dbReference type="EMBL" id="ABF40014.1"/>
    </source>
</evidence>
<dbReference type="STRING" id="204669.Acid345_1011"/>
<reference evidence="1 2" key="1">
    <citation type="journal article" date="2009" name="Appl. Environ. Microbiol.">
        <title>Three genomes from the phylum Acidobacteria provide insight into the lifestyles of these microorganisms in soils.</title>
        <authorList>
            <person name="Ward N.L."/>
            <person name="Challacombe J.F."/>
            <person name="Janssen P.H."/>
            <person name="Henrissat B."/>
            <person name="Coutinho P.M."/>
            <person name="Wu M."/>
            <person name="Xie G."/>
            <person name="Haft D.H."/>
            <person name="Sait M."/>
            <person name="Badger J."/>
            <person name="Barabote R.D."/>
            <person name="Bradley B."/>
            <person name="Brettin T.S."/>
            <person name="Brinkac L.M."/>
            <person name="Bruce D."/>
            <person name="Creasy T."/>
            <person name="Daugherty S.C."/>
            <person name="Davidsen T.M."/>
            <person name="DeBoy R.T."/>
            <person name="Detter J.C."/>
            <person name="Dodson R.J."/>
            <person name="Durkin A.S."/>
            <person name="Ganapathy A."/>
            <person name="Gwinn-Giglio M."/>
            <person name="Han C.S."/>
            <person name="Khouri H."/>
            <person name="Kiss H."/>
            <person name="Kothari S.P."/>
            <person name="Madupu R."/>
            <person name="Nelson K.E."/>
            <person name="Nelson W.C."/>
            <person name="Paulsen I."/>
            <person name="Penn K."/>
            <person name="Ren Q."/>
            <person name="Rosovitz M.J."/>
            <person name="Selengut J.D."/>
            <person name="Shrivastava S."/>
            <person name="Sullivan S.A."/>
            <person name="Tapia R."/>
            <person name="Thompson L.S."/>
            <person name="Watkins K.L."/>
            <person name="Yang Q."/>
            <person name="Yu C."/>
            <person name="Zafar N."/>
            <person name="Zhou L."/>
            <person name="Kuske C.R."/>
        </authorList>
    </citation>
    <scope>NUCLEOTIDE SEQUENCE [LARGE SCALE GENOMIC DNA]</scope>
    <source>
        <strain evidence="1 2">Ellin345</strain>
    </source>
</reference>
<dbReference type="eggNOG" id="ENOG5032RFX">
    <property type="taxonomic scope" value="Bacteria"/>
</dbReference>
<dbReference type="AlphaFoldDB" id="Q1ISY6"/>
<dbReference type="HOGENOM" id="CLU_1324839_0_0_0"/>
<accession>Q1ISY6</accession>
<proteinExistence type="predicted"/>
<keyword evidence="2" id="KW-1185">Reference proteome</keyword>
<dbReference type="EMBL" id="CP000360">
    <property type="protein sequence ID" value="ABF40014.1"/>
    <property type="molecule type" value="Genomic_DNA"/>
</dbReference>
<dbReference type="Proteomes" id="UP000002432">
    <property type="component" value="Chromosome"/>
</dbReference>
<protein>
    <submittedName>
        <fullName evidence="1">Uncharacterized protein</fullName>
    </submittedName>
</protein>
<dbReference type="OrthoDB" id="116383at2"/>
<organism evidence="1 2">
    <name type="scientific">Koribacter versatilis (strain Ellin345)</name>
    <dbReference type="NCBI Taxonomy" id="204669"/>
    <lineage>
        <taxon>Bacteria</taxon>
        <taxon>Pseudomonadati</taxon>
        <taxon>Acidobacteriota</taxon>
        <taxon>Terriglobia</taxon>
        <taxon>Terriglobales</taxon>
        <taxon>Candidatus Korobacteraceae</taxon>
        <taxon>Candidatus Korobacter</taxon>
    </lineage>
</organism>
<dbReference type="RefSeq" id="WP_011521816.1">
    <property type="nucleotide sequence ID" value="NC_008009.1"/>
</dbReference>
<dbReference type="EnsemblBacteria" id="ABF40014">
    <property type="protein sequence ID" value="ABF40014"/>
    <property type="gene ID" value="Acid345_1011"/>
</dbReference>